<evidence type="ECO:0000256" key="1">
    <source>
        <dbReference type="SAM" id="MobiDB-lite"/>
    </source>
</evidence>
<reference evidence="2" key="1">
    <citation type="submission" date="2022-06" db="EMBL/GenBank/DDBJ databases">
        <title>Sequencing the genomes of 1000 actinobacteria strains.</title>
        <authorList>
            <person name="Klenk H.-P."/>
        </authorList>
    </citation>
    <scope>NUCLEOTIDE SEQUENCE</scope>
    <source>
        <strain evidence="2">DSM 46694</strain>
    </source>
</reference>
<accession>A0A9X2KCT4</accession>
<sequence length="62" mass="6604">MAVQVLLIVADPGDVAAGAEQDARDVRRRGGIGEVIDPVRPAAGVRRSVRSSSRPRPRCSRP</sequence>
<organism evidence="2 3">
    <name type="scientific">Nonomuraea thailandensis</name>
    <dbReference type="NCBI Taxonomy" id="1188745"/>
    <lineage>
        <taxon>Bacteria</taxon>
        <taxon>Bacillati</taxon>
        <taxon>Actinomycetota</taxon>
        <taxon>Actinomycetes</taxon>
        <taxon>Streptosporangiales</taxon>
        <taxon>Streptosporangiaceae</taxon>
        <taxon>Nonomuraea</taxon>
    </lineage>
</organism>
<evidence type="ECO:0000313" key="3">
    <source>
        <dbReference type="Proteomes" id="UP001139648"/>
    </source>
</evidence>
<dbReference type="AlphaFoldDB" id="A0A9X2KCT4"/>
<proteinExistence type="predicted"/>
<dbReference type="Proteomes" id="UP001139648">
    <property type="component" value="Unassembled WGS sequence"/>
</dbReference>
<feature type="region of interest" description="Disordered" evidence="1">
    <location>
        <begin position="41"/>
        <end position="62"/>
    </location>
</feature>
<protein>
    <submittedName>
        <fullName evidence="2">Uncharacterized protein</fullName>
    </submittedName>
</protein>
<comment type="caution">
    <text evidence="2">The sequence shown here is derived from an EMBL/GenBank/DDBJ whole genome shotgun (WGS) entry which is preliminary data.</text>
</comment>
<feature type="compositionally biased region" description="Basic residues" evidence="1">
    <location>
        <begin position="47"/>
        <end position="62"/>
    </location>
</feature>
<keyword evidence="3" id="KW-1185">Reference proteome</keyword>
<dbReference type="EMBL" id="JAMZEB010000002">
    <property type="protein sequence ID" value="MCP2365381.1"/>
    <property type="molecule type" value="Genomic_DNA"/>
</dbReference>
<evidence type="ECO:0000313" key="2">
    <source>
        <dbReference type="EMBL" id="MCP2365381.1"/>
    </source>
</evidence>
<name>A0A9X2KCT4_9ACTN</name>
<gene>
    <name evidence="2" type="ORF">HD597_012401</name>
</gene>